<sequence length="169" mass="18802">MFRTQFRKSLVYRTTARAYSSAAGAQSAGTKPTLKLSDISMPVGKVAALACLTYFGLHAIWYKLEIDEVRAKHEAEMADLKQQIEGLKHTNWIRRTQNLIAELPSTDRSQRLEEIKQEIAQIKTDAQDLPQTVSESITALERHVDSLLTGDGTESSNGALGTVKSLLWK</sequence>
<dbReference type="AlphaFoldDB" id="A0A0J9X4S4"/>
<evidence type="ECO:0000256" key="1">
    <source>
        <dbReference type="SAM" id="Coils"/>
    </source>
</evidence>
<organism evidence="2 3">
    <name type="scientific">Geotrichum candidum</name>
    <name type="common">Oospora lactis</name>
    <name type="synonym">Dipodascus geotrichum</name>
    <dbReference type="NCBI Taxonomy" id="1173061"/>
    <lineage>
        <taxon>Eukaryota</taxon>
        <taxon>Fungi</taxon>
        <taxon>Dikarya</taxon>
        <taxon>Ascomycota</taxon>
        <taxon>Saccharomycotina</taxon>
        <taxon>Dipodascomycetes</taxon>
        <taxon>Dipodascales</taxon>
        <taxon>Dipodascaceae</taxon>
        <taxon>Geotrichum</taxon>
    </lineage>
</organism>
<comment type="caution">
    <text evidence="2">The sequence shown here is derived from an EMBL/GenBank/DDBJ whole genome shotgun (WGS) entry which is preliminary data.</text>
</comment>
<keyword evidence="3" id="KW-1185">Reference proteome</keyword>
<name>A0A0J9X4S4_GEOCN</name>
<evidence type="ECO:0000313" key="3">
    <source>
        <dbReference type="Proteomes" id="UP000242525"/>
    </source>
</evidence>
<evidence type="ECO:0000313" key="2">
    <source>
        <dbReference type="EMBL" id="CDO52103.1"/>
    </source>
</evidence>
<dbReference type="EMBL" id="CCBN010000002">
    <property type="protein sequence ID" value="CDO52103.1"/>
    <property type="molecule type" value="Genomic_DNA"/>
</dbReference>
<accession>A0A0J9X4S4</accession>
<proteinExistence type="predicted"/>
<gene>
    <name evidence="2" type="ORF">BN980_GECA02s05900g</name>
</gene>
<feature type="coiled-coil region" evidence="1">
    <location>
        <begin position="63"/>
        <end position="90"/>
    </location>
</feature>
<reference evidence="2" key="1">
    <citation type="submission" date="2014-03" db="EMBL/GenBank/DDBJ databases">
        <authorList>
            <person name="Casaregola S."/>
        </authorList>
    </citation>
    <scope>NUCLEOTIDE SEQUENCE [LARGE SCALE GENOMIC DNA]</scope>
    <source>
        <strain evidence="2">CLIB 918</strain>
    </source>
</reference>
<keyword evidence="1" id="KW-0175">Coiled coil</keyword>
<protein>
    <submittedName>
        <fullName evidence="2">Uncharacterized protein</fullName>
    </submittedName>
</protein>
<dbReference type="Proteomes" id="UP000242525">
    <property type="component" value="Unassembled WGS sequence"/>
</dbReference>